<dbReference type="InterPro" id="IPR006094">
    <property type="entry name" value="Oxid_FAD_bind_N"/>
</dbReference>
<evidence type="ECO:0000259" key="17">
    <source>
        <dbReference type="PROSITE" id="PS51387"/>
    </source>
</evidence>
<evidence type="ECO:0000256" key="1">
    <source>
        <dbReference type="ARBA" id="ARBA00001974"/>
    </source>
</evidence>
<dbReference type="GO" id="GO:0051301">
    <property type="term" value="P:cell division"/>
    <property type="evidence" value="ECO:0007669"/>
    <property type="project" value="UniProtKB-KW"/>
</dbReference>
<keyword evidence="11 16" id="KW-0573">Peptidoglycan synthesis</keyword>
<dbReference type="PANTHER" id="PTHR21071">
    <property type="entry name" value="UDP-N-ACETYLENOLPYRUVOYLGLUCOSAMINE REDUCTASE"/>
    <property type="match status" value="1"/>
</dbReference>
<evidence type="ECO:0000256" key="5">
    <source>
        <dbReference type="ARBA" id="ARBA00022490"/>
    </source>
</evidence>
<name>A0A1G2LVJ8_9BACT</name>
<reference evidence="18 19" key="1">
    <citation type="journal article" date="2016" name="Nat. Commun.">
        <title>Thousands of microbial genomes shed light on interconnected biogeochemical processes in an aquifer system.</title>
        <authorList>
            <person name="Anantharaman K."/>
            <person name="Brown C.T."/>
            <person name="Hug L.A."/>
            <person name="Sharon I."/>
            <person name="Castelle C.J."/>
            <person name="Probst A.J."/>
            <person name="Thomas B.C."/>
            <person name="Singh A."/>
            <person name="Wilkins M.J."/>
            <person name="Karaoz U."/>
            <person name="Brodie E.L."/>
            <person name="Williams K.H."/>
            <person name="Hubbard S.S."/>
            <person name="Banfield J.F."/>
        </authorList>
    </citation>
    <scope>NUCLEOTIDE SEQUENCE [LARGE SCALE GENOMIC DNA]</scope>
</reference>
<keyword evidence="10 16" id="KW-0133">Cell shape</keyword>
<keyword evidence="9 16" id="KW-0521">NADP</keyword>
<keyword evidence="13 16" id="KW-0131">Cell cycle</keyword>
<dbReference type="InterPro" id="IPR036318">
    <property type="entry name" value="FAD-bd_PCMH-like_sf"/>
</dbReference>
<comment type="function">
    <text evidence="2 16">Cell wall formation.</text>
</comment>
<comment type="cofactor">
    <cofactor evidence="1 16">
        <name>FAD</name>
        <dbReference type="ChEBI" id="CHEBI:57692"/>
    </cofactor>
</comment>
<dbReference type="InterPro" id="IPR003170">
    <property type="entry name" value="MurB"/>
</dbReference>
<evidence type="ECO:0000256" key="6">
    <source>
        <dbReference type="ARBA" id="ARBA00022618"/>
    </source>
</evidence>
<organism evidence="18 19">
    <name type="scientific">Candidatus Tagabacteria bacterium RIFCSPLOWO2_01_FULL_42_9</name>
    <dbReference type="NCBI Taxonomy" id="1802296"/>
    <lineage>
        <taxon>Bacteria</taxon>
        <taxon>Candidatus Tagaibacteriota</taxon>
    </lineage>
</organism>
<dbReference type="PANTHER" id="PTHR21071:SF4">
    <property type="entry name" value="UDP-N-ACETYLENOLPYRUVOYLGLUCOSAMINE REDUCTASE"/>
    <property type="match status" value="1"/>
</dbReference>
<evidence type="ECO:0000256" key="4">
    <source>
        <dbReference type="ARBA" id="ARBA00004752"/>
    </source>
</evidence>
<evidence type="ECO:0000256" key="11">
    <source>
        <dbReference type="ARBA" id="ARBA00022984"/>
    </source>
</evidence>
<proteinExistence type="inferred from homology"/>
<evidence type="ECO:0000256" key="9">
    <source>
        <dbReference type="ARBA" id="ARBA00022857"/>
    </source>
</evidence>
<evidence type="ECO:0000256" key="12">
    <source>
        <dbReference type="ARBA" id="ARBA00023002"/>
    </source>
</evidence>
<protein>
    <recommendedName>
        <fullName evidence="16">UDP-N-acetylenolpyruvoylglucosamine reductase</fullName>
        <ecNumber evidence="16">1.3.1.98</ecNumber>
    </recommendedName>
    <alternativeName>
        <fullName evidence="16">UDP-N-acetylmuramate dehydrogenase</fullName>
    </alternativeName>
</protein>
<feature type="active site" evidence="16">
    <location>
        <position position="210"/>
    </location>
</feature>
<evidence type="ECO:0000256" key="15">
    <source>
        <dbReference type="ARBA" id="ARBA00048914"/>
    </source>
</evidence>
<dbReference type="GO" id="GO:0009252">
    <property type="term" value="P:peptidoglycan biosynthetic process"/>
    <property type="evidence" value="ECO:0007669"/>
    <property type="project" value="UniProtKB-UniRule"/>
</dbReference>
<dbReference type="EC" id="1.3.1.98" evidence="16"/>
<evidence type="ECO:0000313" key="18">
    <source>
        <dbReference type="EMBL" id="OHA15627.1"/>
    </source>
</evidence>
<keyword evidence="14 16" id="KW-0961">Cell wall biogenesis/degradation</keyword>
<evidence type="ECO:0000256" key="10">
    <source>
        <dbReference type="ARBA" id="ARBA00022960"/>
    </source>
</evidence>
<feature type="active site" evidence="16">
    <location>
        <position position="354"/>
    </location>
</feature>
<dbReference type="Pfam" id="PF01565">
    <property type="entry name" value="FAD_binding_4"/>
    <property type="match status" value="1"/>
</dbReference>
<comment type="similarity">
    <text evidence="16">Belongs to the MurB family.</text>
</comment>
<dbReference type="InterPro" id="IPR011601">
    <property type="entry name" value="MurB_C"/>
</dbReference>
<keyword evidence="7 16" id="KW-0285">Flavoprotein</keyword>
<dbReference type="AlphaFoldDB" id="A0A1G2LVJ8"/>
<dbReference type="GO" id="GO:0071555">
    <property type="term" value="P:cell wall organization"/>
    <property type="evidence" value="ECO:0007669"/>
    <property type="project" value="UniProtKB-KW"/>
</dbReference>
<dbReference type="Gene3D" id="3.30.465.10">
    <property type="match status" value="1"/>
</dbReference>
<dbReference type="InterPro" id="IPR016166">
    <property type="entry name" value="FAD-bd_PCMH"/>
</dbReference>
<dbReference type="Pfam" id="PF02873">
    <property type="entry name" value="MurB_C"/>
    <property type="match status" value="1"/>
</dbReference>
<evidence type="ECO:0000256" key="2">
    <source>
        <dbReference type="ARBA" id="ARBA00003921"/>
    </source>
</evidence>
<keyword evidence="5 16" id="KW-0963">Cytoplasm</keyword>
<evidence type="ECO:0000256" key="7">
    <source>
        <dbReference type="ARBA" id="ARBA00022630"/>
    </source>
</evidence>
<dbReference type="InterPro" id="IPR016167">
    <property type="entry name" value="FAD-bd_PCMH_sub1"/>
</dbReference>
<comment type="catalytic activity">
    <reaction evidence="15 16">
        <text>UDP-N-acetyl-alpha-D-muramate + NADP(+) = UDP-N-acetyl-3-O-(1-carboxyvinyl)-alpha-D-glucosamine + NADPH + H(+)</text>
        <dbReference type="Rhea" id="RHEA:12248"/>
        <dbReference type="ChEBI" id="CHEBI:15378"/>
        <dbReference type="ChEBI" id="CHEBI:57783"/>
        <dbReference type="ChEBI" id="CHEBI:58349"/>
        <dbReference type="ChEBI" id="CHEBI:68483"/>
        <dbReference type="ChEBI" id="CHEBI:70757"/>
        <dbReference type="EC" id="1.3.1.98"/>
    </reaction>
</comment>
<keyword evidence="6 16" id="KW-0132">Cell division</keyword>
<dbReference type="NCBIfam" id="TIGR00179">
    <property type="entry name" value="murB"/>
    <property type="match status" value="1"/>
</dbReference>
<evidence type="ECO:0000256" key="13">
    <source>
        <dbReference type="ARBA" id="ARBA00023306"/>
    </source>
</evidence>
<evidence type="ECO:0000313" key="19">
    <source>
        <dbReference type="Proteomes" id="UP000178116"/>
    </source>
</evidence>
<gene>
    <name evidence="16" type="primary">murB</name>
    <name evidence="18" type="ORF">A3A10_02155</name>
</gene>
<dbReference type="GO" id="GO:0008762">
    <property type="term" value="F:UDP-N-acetylmuramate dehydrogenase activity"/>
    <property type="evidence" value="ECO:0007669"/>
    <property type="project" value="UniProtKB-UniRule"/>
</dbReference>
<keyword evidence="12 16" id="KW-0560">Oxidoreductase</keyword>
<comment type="pathway">
    <text evidence="4 16">Cell wall biogenesis; peptidoglycan biosynthesis.</text>
</comment>
<evidence type="ECO:0000256" key="14">
    <source>
        <dbReference type="ARBA" id="ARBA00023316"/>
    </source>
</evidence>
<comment type="subcellular location">
    <subcellularLocation>
        <location evidence="3 16">Cytoplasm</location>
    </subcellularLocation>
</comment>
<comment type="caution">
    <text evidence="18">The sequence shown here is derived from an EMBL/GenBank/DDBJ whole genome shotgun (WGS) entry which is preliminary data.</text>
</comment>
<dbReference type="SUPFAM" id="SSF56176">
    <property type="entry name" value="FAD-binding/transporter-associated domain-like"/>
    <property type="match status" value="1"/>
</dbReference>
<dbReference type="GO" id="GO:0005829">
    <property type="term" value="C:cytosol"/>
    <property type="evidence" value="ECO:0007669"/>
    <property type="project" value="TreeGrafter"/>
</dbReference>
<dbReference type="Gene3D" id="3.30.43.10">
    <property type="entry name" value="Uridine Diphospho-n-acetylenolpyruvylglucosamine Reductase, domain 2"/>
    <property type="match status" value="1"/>
</dbReference>
<dbReference type="GO" id="GO:0071949">
    <property type="term" value="F:FAD binding"/>
    <property type="evidence" value="ECO:0007669"/>
    <property type="project" value="InterPro"/>
</dbReference>
<feature type="active site" description="Proton donor" evidence="16">
    <location>
        <position position="260"/>
    </location>
</feature>
<dbReference type="NCBIfam" id="NF010480">
    <property type="entry name" value="PRK13905.1"/>
    <property type="match status" value="1"/>
</dbReference>
<dbReference type="HAMAP" id="MF_00037">
    <property type="entry name" value="MurB"/>
    <property type="match status" value="1"/>
</dbReference>
<dbReference type="InterPro" id="IPR016169">
    <property type="entry name" value="FAD-bd_PCMH_sub2"/>
</dbReference>
<dbReference type="PROSITE" id="PS51387">
    <property type="entry name" value="FAD_PCMH"/>
    <property type="match status" value="1"/>
</dbReference>
<dbReference type="InterPro" id="IPR036635">
    <property type="entry name" value="MurB_C_sf"/>
</dbReference>
<keyword evidence="8 16" id="KW-0274">FAD</keyword>
<dbReference type="EMBL" id="MHRA01000016">
    <property type="protein sequence ID" value="OHA15627.1"/>
    <property type="molecule type" value="Genomic_DNA"/>
</dbReference>
<evidence type="ECO:0000256" key="3">
    <source>
        <dbReference type="ARBA" id="ARBA00004496"/>
    </source>
</evidence>
<dbReference type="Proteomes" id="UP000178116">
    <property type="component" value="Unassembled WGS sequence"/>
</dbReference>
<dbReference type="SUPFAM" id="SSF56194">
    <property type="entry name" value="Uridine diphospho-N-Acetylenolpyruvylglucosamine reductase, MurB, C-terminal domain"/>
    <property type="match status" value="1"/>
</dbReference>
<feature type="domain" description="FAD-binding PCMH-type" evidence="17">
    <location>
        <begin position="55"/>
        <end position="232"/>
    </location>
</feature>
<accession>A0A1G2LVJ8</accession>
<dbReference type="Gene3D" id="3.90.78.10">
    <property type="entry name" value="UDP-N-acetylenolpyruvoylglucosamine reductase, C-terminal domain"/>
    <property type="match status" value="1"/>
</dbReference>
<evidence type="ECO:0000256" key="8">
    <source>
        <dbReference type="ARBA" id="ARBA00022827"/>
    </source>
</evidence>
<dbReference type="GO" id="GO:0008360">
    <property type="term" value="P:regulation of cell shape"/>
    <property type="evidence" value="ECO:0007669"/>
    <property type="project" value="UniProtKB-KW"/>
</dbReference>
<sequence>MAPIKDIELGFSLSGRSLAVSEFPLKIHFFNQNLFYPAMLNIKKNIPLAPYTTFKIGGPAKFFAEAGGADEIKKLCEWAKENLFRLPAGRQILILGGGSNILISDKGFGGLVIKVQNSKFKIQSSRIYAEAGVPLAKLVLESAKNNLTGLEWAIGIPGTVGGAINGNAGAFGESIAGVVKYVDVLEIQDGKNKDPKIKKLNNEKCGFGYRKSIFKRNPNLIILSAVFSLEKKEKEKVQAAIKDFSRQRAQSNTAGCSAGCFFKNPDWEEIGDKEAILSKFPELKQFSERPKISSGFLIEQVGLKGKKIGGAAVALKHANFILNNGFAKAKDVVALADLIKKKIRERYGIALEEEVAVIG</sequence>
<dbReference type="UniPathway" id="UPA00219"/>
<evidence type="ECO:0000256" key="16">
    <source>
        <dbReference type="HAMAP-Rule" id="MF_00037"/>
    </source>
</evidence>